<evidence type="ECO:0000313" key="2">
    <source>
        <dbReference type="Proteomes" id="UP001054945"/>
    </source>
</evidence>
<gene>
    <name evidence="1" type="ORF">CEXT_694591</name>
</gene>
<sequence length="122" mass="13946">MTMGSQWVVISQLTTNPCLEVRVVYDGCDAFNAPLLRSKVTTVWSWRSAGTGGRIFGRRNTGNPPGPIIPREIRERTQIRADAVKSPVHSYLFFLSLFSKGPGYQFRVDWHYRECTFVTLNY</sequence>
<accession>A0AAV4TWR5</accession>
<comment type="caution">
    <text evidence="1">The sequence shown here is derived from an EMBL/GenBank/DDBJ whole genome shotgun (WGS) entry which is preliminary data.</text>
</comment>
<dbReference type="EMBL" id="BPLR01011921">
    <property type="protein sequence ID" value="GIY50001.1"/>
    <property type="molecule type" value="Genomic_DNA"/>
</dbReference>
<keyword evidence="2" id="KW-1185">Reference proteome</keyword>
<protein>
    <submittedName>
        <fullName evidence="1">Uncharacterized protein</fullName>
    </submittedName>
</protein>
<reference evidence="1 2" key="1">
    <citation type="submission" date="2021-06" db="EMBL/GenBank/DDBJ databases">
        <title>Caerostris extrusa draft genome.</title>
        <authorList>
            <person name="Kono N."/>
            <person name="Arakawa K."/>
        </authorList>
    </citation>
    <scope>NUCLEOTIDE SEQUENCE [LARGE SCALE GENOMIC DNA]</scope>
</reference>
<organism evidence="1 2">
    <name type="scientific">Caerostris extrusa</name>
    <name type="common">Bark spider</name>
    <name type="synonym">Caerostris bankana</name>
    <dbReference type="NCBI Taxonomy" id="172846"/>
    <lineage>
        <taxon>Eukaryota</taxon>
        <taxon>Metazoa</taxon>
        <taxon>Ecdysozoa</taxon>
        <taxon>Arthropoda</taxon>
        <taxon>Chelicerata</taxon>
        <taxon>Arachnida</taxon>
        <taxon>Araneae</taxon>
        <taxon>Araneomorphae</taxon>
        <taxon>Entelegynae</taxon>
        <taxon>Araneoidea</taxon>
        <taxon>Araneidae</taxon>
        <taxon>Caerostris</taxon>
    </lineage>
</organism>
<name>A0AAV4TWR5_CAEEX</name>
<dbReference type="AlphaFoldDB" id="A0AAV4TWR5"/>
<proteinExistence type="predicted"/>
<evidence type="ECO:0000313" key="1">
    <source>
        <dbReference type="EMBL" id="GIY50001.1"/>
    </source>
</evidence>
<dbReference type="Proteomes" id="UP001054945">
    <property type="component" value="Unassembled WGS sequence"/>
</dbReference>